<keyword evidence="3" id="KW-1185">Reference proteome</keyword>
<feature type="compositionally biased region" description="Basic and acidic residues" evidence="1">
    <location>
        <begin position="71"/>
        <end position="82"/>
    </location>
</feature>
<evidence type="ECO:0000313" key="2">
    <source>
        <dbReference type="EMBL" id="MDS0220887.1"/>
    </source>
</evidence>
<name>A0AAE4EVN2_9EURY</name>
<evidence type="ECO:0000313" key="3">
    <source>
        <dbReference type="Proteomes" id="UP001253439"/>
    </source>
</evidence>
<accession>A0AAE4EVN2</accession>
<proteinExistence type="predicted"/>
<dbReference type="Proteomes" id="UP001253439">
    <property type="component" value="Unassembled WGS sequence"/>
</dbReference>
<comment type="caution">
    <text evidence="2">The sequence shown here is derived from an EMBL/GenBank/DDBJ whole genome shotgun (WGS) entry which is preliminary data.</text>
</comment>
<dbReference type="AlphaFoldDB" id="A0AAE4EVN2"/>
<sequence length="179" mass="19318">MTLDEFIDELADELGLIHEDDLEGELTGTAAGDATPEDDERLEAYGTGVDEDREEALGAGFASMSPQAEQLHAEAAQKRREGDDVEEYGTGVQHGTDATHFEPTGTAADGEETVAELAARAADESGDSVDADDVREELEAYGTGEQGDTSREEHLQREERIEVLAEAFERAMERRGGSE</sequence>
<evidence type="ECO:0000256" key="1">
    <source>
        <dbReference type="SAM" id="MobiDB-lite"/>
    </source>
</evidence>
<gene>
    <name evidence="2" type="ORF">NDI54_05900</name>
</gene>
<dbReference type="EMBL" id="JAMQOM010000002">
    <property type="protein sequence ID" value="MDS0220887.1"/>
    <property type="molecule type" value="Genomic_DNA"/>
</dbReference>
<protein>
    <submittedName>
        <fullName evidence="2">Uncharacterized protein</fullName>
    </submittedName>
</protein>
<reference evidence="2 3" key="1">
    <citation type="submission" date="2022-06" db="EMBL/GenBank/DDBJ databases">
        <title>Haloarcula sp. a new haloarchaeum isolate from saline soil.</title>
        <authorList>
            <person name="Strakova D."/>
            <person name="Galisteo C."/>
            <person name="Sanchez-Porro C."/>
            <person name="Ventosa A."/>
        </authorList>
    </citation>
    <scope>NUCLEOTIDE SEQUENCE [LARGE SCALE GENOMIC DNA]</scope>
    <source>
        <strain evidence="2 3">S1AR25-5A</strain>
    </source>
</reference>
<dbReference type="RefSeq" id="WP_310895554.1">
    <property type="nucleotide sequence ID" value="NZ_JAMQOM010000002.1"/>
</dbReference>
<organism evidence="2 3">
    <name type="scientific">Haloarcula terrestris</name>
    <dbReference type="NCBI Taxonomy" id="2950533"/>
    <lineage>
        <taxon>Archaea</taxon>
        <taxon>Methanobacteriati</taxon>
        <taxon>Methanobacteriota</taxon>
        <taxon>Stenosarchaea group</taxon>
        <taxon>Halobacteria</taxon>
        <taxon>Halobacteriales</taxon>
        <taxon>Haloarculaceae</taxon>
        <taxon>Haloarcula</taxon>
    </lineage>
</organism>
<feature type="region of interest" description="Disordered" evidence="1">
    <location>
        <begin position="61"/>
        <end position="105"/>
    </location>
</feature>